<evidence type="ECO:0000256" key="6">
    <source>
        <dbReference type="SAM" id="MobiDB-lite"/>
    </source>
</evidence>
<dbReference type="GO" id="GO:0016604">
    <property type="term" value="C:nuclear body"/>
    <property type="evidence" value="ECO:0007669"/>
    <property type="project" value="TreeGrafter"/>
</dbReference>
<feature type="compositionally biased region" description="Basic and acidic residues" evidence="6">
    <location>
        <begin position="73"/>
        <end position="88"/>
    </location>
</feature>
<dbReference type="PANTHER" id="PTHR15660">
    <property type="entry name" value="BRISC AND BRCA1-A COMPLEX MEMBER 1"/>
    <property type="match status" value="1"/>
</dbReference>
<feature type="region of interest" description="Disordered" evidence="6">
    <location>
        <begin position="1"/>
        <end position="24"/>
    </location>
</feature>
<evidence type="ECO:0000313" key="7">
    <source>
        <dbReference type="Proteomes" id="UP000085678"/>
    </source>
</evidence>
<keyword evidence="5" id="KW-0539">Nucleus</keyword>
<comment type="subcellular location">
    <subcellularLocation>
        <location evidence="1">Nucleus</location>
    </subcellularLocation>
</comment>
<dbReference type="KEGG" id="lak:106165031"/>
<dbReference type="GO" id="GO:0045739">
    <property type="term" value="P:positive regulation of DNA repair"/>
    <property type="evidence" value="ECO:0007669"/>
    <property type="project" value="InterPro"/>
</dbReference>
<protein>
    <submittedName>
        <fullName evidence="8">BRISC and BRCA1-A complex member 1</fullName>
    </submittedName>
</protein>
<dbReference type="AlphaFoldDB" id="A0A1S3IKZ1"/>
<evidence type="ECO:0000256" key="5">
    <source>
        <dbReference type="ARBA" id="ARBA00023242"/>
    </source>
</evidence>
<dbReference type="Proteomes" id="UP000085678">
    <property type="component" value="Unplaced"/>
</dbReference>
<dbReference type="GO" id="GO:0006302">
    <property type="term" value="P:double-strand break repair"/>
    <property type="evidence" value="ECO:0007669"/>
    <property type="project" value="TreeGrafter"/>
</dbReference>
<keyword evidence="4" id="KW-0234">DNA repair</keyword>
<dbReference type="RefSeq" id="XP_013398556.1">
    <property type="nucleotide sequence ID" value="XM_013543102.1"/>
</dbReference>
<dbReference type="InterPro" id="IPR026126">
    <property type="entry name" value="BABAM1"/>
</dbReference>
<feature type="compositionally biased region" description="Basic and acidic residues" evidence="6">
    <location>
        <begin position="42"/>
        <end position="58"/>
    </location>
</feature>
<proteinExistence type="predicted"/>
<dbReference type="GeneID" id="106165031"/>
<accession>A0A1S3IKZ1</accession>
<dbReference type="OrthoDB" id="547311at2759"/>
<keyword evidence="3" id="KW-0227">DNA damage</keyword>
<dbReference type="PANTHER" id="PTHR15660:SF1">
    <property type="entry name" value="BRISC AND BRCA1-A COMPLEX MEMBER 1"/>
    <property type="match status" value="1"/>
</dbReference>
<evidence type="ECO:0000256" key="4">
    <source>
        <dbReference type="ARBA" id="ARBA00023204"/>
    </source>
</evidence>
<gene>
    <name evidence="8" type="primary">LOC106165031</name>
</gene>
<sequence>MFLEMAEQSTIQSETLKEKGDLYSKSTEVDRNLLEYDIVDATEDKSNESNEKSKDPTNVHHTQLEQMTLSNSQDKESQNEEEKERESPVIEEKVVDIICPRVNCPEKIIICLDLSSEMDKATFKSRSGDKFAPLKLVKRALGIFCHTKSRIDKRHEYALVVLQETPMWVCDFTNNPKEIISILEDVICSTFETETFDLSCLFDLIAEKISLPKVQEPRIIPPPYSIRMLFLYGRSHCEITAGNKENQRLLQSSPHFFLDAFYIHLPPSDDNQCQEIFNTICDWDEQGLYYVFEASKNPTKLYDGFAQLLAHPLQRPLQKDCAYKLKPSMQ</sequence>
<keyword evidence="7" id="KW-1185">Reference proteome</keyword>
<dbReference type="GO" id="GO:0007095">
    <property type="term" value="P:mitotic G2 DNA damage checkpoint signaling"/>
    <property type="evidence" value="ECO:0007669"/>
    <property type="project" value="TreeGrafter"/>
</dbReference>
<dbReference type="GO" id="GO:0070552">
    <property type="term" value="C:BRISC complex"/>
    <property type="evidence" value="ECO:0007669"/>
    <property type="project" value="InterPro"/>
</dbReference>
<evidence type="ECO:0000256" key="1">
    <source>
        <dbReference type="ARBA" id="ARBA00004123"/>
    </source>
</evidence>
<dbReference type="CDD" id="cd21502">
    <property type="entry name" value="vWA_BABAM1"/>
    <property type="match status" value="1"/>
</dbReference>
<dbReference type="GO" id="GO:0070531">
    <property type="term" value="C:BRCA1-A complex"/>
    <property type="evidence" value="ECO:0007669"/>
    <property type="project" value="InterPro"/>
</dbReference>
<evidence type="ECO:0000256" key="2">
    <source>
        <dbReference type="ARBA" id="ARBA00022490"/>
    </source>
</evidence>
<evidence type="ECO:0000313" key="8">
    <source>
        <dbReference type="RefSeq" id="XP_013398556.1"/>
    </source>
</evidence>
<dbReference type="OMA" id="RPQHQWP"/>
<organism evidence="7 8">
    <name type="scientific">Lingula anatina</name>
    <name type="common">Brachiopod</name>
    <name type="synonym">Lingula unguis</name>
    <dbReference type="NCBI Taxonomy" id="7574"/>
    <lineage>
        <taxon>Eukaryota</taxon>
        <taxon>Metazoa</taxon>
        <taxon>Spiralia</taxon>
        <taxon>Lophotrochozoa</taxon>
        <taxon>Brachiopoda</taxon>
        <taxon>Linguliformea</taxon>
        <taxon>Lingulata</taxon>
        <taxon>Lingulida</taxon>
        <taxon>Linguloidea</taxon>
        <taxon>Lingulidae</taxon>
        <taxon>Lingula</taxon>
    </lineage>
</organism>
<keyword evidence="2" id="KW-0963">Cytoplasm</keyword>
<feature type="compositionally biased region" description="Polar residues" evidence="6">
    <location>
        <begin position="59"/>
        <end position="69"/>
    </location>
</feature>
<reference evidence="8" key="1">
    <citation type="submission" date="2025-08" db="UniProtKB">
        <authorList>
            <consortium name="RefSeq"/>
        </authorList>
    </citation>
    <scope>IDENTIFICATION</scope>
    <source>
        <tissue evidence="8">Gonads</tissue>
    </source>
</reference>
<evidence type="ECO:0000256" key="3">
    <source>
        <dbReference type="ARBA" id="ARBA00022763"/>
    </source>
</evidence>
<name>A0A1S3IKZ1_LINAN</name>
<dbReference type="STRING" id="7574.A0A1S3IKZ1"/>
<feature type="region of interest" description="Disordered" evidence="6">
    <location>
        <begin position="40"/>
        <end position="88"/>
    </location>
</feature>
<dbReference type="InParanoid" id="A0A1S3IKZ1"/>
<feature type="compositionally biased region" description="Basic and acidic residues" evidence="6">
    <location>
        <begin position="15"/>
        <end position="24"/>
    </location>
</feature>